<dbReference type="AlphaFoldDB" id="T0LD44"/>
<dbReference type="InterPro" id="IPR042468">
    <property type="entry name" value="Peptidase_C65_otubain_sub1"/>
</dbReference>
<dbReference type="GO" id="GO:0043130">
    <property type="term" value="F:ubiquitin binding"/>
    <property type="evidence" value="ECO:0007669"/>
    <property type="project" value="TreeGrafter"/>
</dbReference>
<dbReference type="InterPro" id="IPR038765">
    <property type="entry name" value="Papain-like_cys_pep_sf"/>
</dbReference>
<evidence type="ECO:0000256" key="3">
    <source>
        <dbReference type="ARBA" id="ARBA00022670"/>
    </source>
</evidence>
<reference evidence="8 9" key="1">
    <citation type="journal article" date="2013" name="BMC Genomics">
        <title>Genome sequencing and comparative genomics of honey bee microsporidia, Nosema apis reveal novel insights into host-parasite interactions.</title>
        <authorList>
            <person name="Chen Yp."/>
            <person name="Pettis J.S."/>
            <person name="Zhao Y."/>
            <person name="Liu X."/>
            <person name="Tallon L.J."/>
            <person name="Sadzewicz L.D."/>
            <person name="Li R."/>
            <person name="Zheng H."/>
            <person name="Huang S."/>
            <person name="Zhang X."/>
            <person name="Hamilton M.C."/>
            <person name="Pernal S.F."/>
            <person name="Melathopoulos A.P."/>
            <person name="Yan X."/>
            <person name="Evans J.D."/>
        </authorList>
    </citation>
    <scope>NUCLEOTIDE SEQUENCE [LARGE SCALE GENOMIC DNA]</scope>
    <source>
        <strain evidence="8 9">BRL 01</strain>
    </source>
</reference>
<keyword evidence="4" id="KW-0833">Ubl conjugation pathway</keyword>
<dbReference type="SUPFAM" id="SSF54001">
    <property type="entry name" value="Cysteine proteinases"/>
    <property type="match status" value="1"/>
</dbReference>
<accession>T0LD44</accession>
<dbReference type="CDD" id="cd22749">
    <property type="entry name" value="Otubain_C65"/>
    <property type="match status" value="1"/>
</dbReference>
<dbReference type="GO" id="GO:0004843">
    <property type="term" value="F:cysteine-type deubiquitinase activity"/>
    <property type="evidence" value="ECO:0007669"/>
    <property type="project" value="UniProtKB-EC"/>
</dbReference>
<evidence type="ECO:0000256" key="6">
    <source>
        <dbReference type="ARBA" id="ARBA00022807"/>
    </source>
</evidence>
<dbReference type="GO" id="GO:0071108">
    <property type="term" value="P:protein K48-linked deubiquitination"/>
    <property type="evidence" value="ECO:0007669"/>
    <property type="project" value="TreeGrafter"/>
</dbReference>
<evidence type="ECO:0000259" key="7">
    <source>
        <dbReference type="PROSITE" id="PS50802"/>
    </source>
</evidence>
<comment type="catalytic activity">
    <reaction evidence="1">
        <text>Thiol-dependent hydrolysis of ester, thioester, amide, peptide and isopeptide bonds formed by the C-terminal Gly of ubiquitin (a 76-residue protein attached to proteins as an intracellular targeting signal).</text>
        <dbReference type="EC" id="3.4.19.12"/>
    </reaction>
</comment>
<keyword evidence="5" id="KW-0378">Hydrolase</keyword>
<dbReference type="InterPro" id="IPR042467">
    <property type="entry name" value="Peptidase_C65_otubain_sub2"/>
</dbReference>
<dbReference type="Pfam" id="PF10275">
    <property type="entry name" value="Peptidase_C65"/>
    <property type="match status" value="1"/>
</dbReference>
<dbReference type="GO" id="GO:0006508">
    <property type="term" value="P:proteolysis"/>
    <property type="evidence" value="ECO:0007669"/>
    <property type="project" value="UniProtKB-KW"/>
</dbReference>
<dbReference type="PANTHER" id="PTHR12931:SF15">
    <property type="entry name" value="UBIQUITIN THIOESTERASE OTUBAIN-LIKE"/>
    <property type="match status" value="1"/>
</dbReference>
<feature type="domain" description="OTU" evidence="7">
    <location>
        <begin position="27"/>
        <end position="205"/>
    </location>
</feature>
<dbReference type="EC" id="3.4.19.12" evidence="2"/>
<dbReference type="InterPro" id="IPR019400">
    <property type="entry name" value="Peptidase_C65_otubain"/>
</dbReference>
<dbReference type="VEuPathDB" id="MicrosporidiaDB:NAPIS_ORF00207"/>
<dbReference type="Gene3D" id="3.30.200.60">
    <property type="entry name" value="Peptidase C65 Otubain, subdomain 1"/>
    <property type="match status" value="1"/>
</dbReference>
<evidence type="ECO:0000313" key="9">
    <source>
        <dbReference type="Proteomes" id="UP000053780"/>
    </source>
</evidence>
<keyword evidence="6" id="KW-0788">Thiol protease</keyword>
<dbReference type="GO" id="GO:0005634">
    <property type="term" value="C:nucleus"/>
    <property type="evidence" value="ECO:0007669"/>
    <property type="project" value="TreeGrafter"/>
</dbReference>
<evidence type="ECO:0000256" key="2">
    <source>
        <dbReference type="ARBA" id="ARBA00012759"/>
    </source>
</evidence>
<dbReference type="InterPro" id="IPR003323">
    <property type="entry name" value="OTU_dom"/>
</dbReference>
<dbReference type="HOGENOM" id="CLU_101433_0_0_1"/>
<dbReference type="PROSITE" id="PS50802">
    <property type="entry name" value="OTU"/>
    <property type="match status" value="1"/>
</dbReference>
<dbReference type="EMBL" id="KE646952">
    <property type="protein sequence ID" value="EQB62214.1"/>
    <property type="molecule type" value="Genomic_DNA"/>
</dbReference>
<keyword evidence="9" id="KW-1185">Reference proteome</keyword>
<name>T0LD44_9MICR</name>
<sequence>MVTDQAIFHKKFIQEHEHYNSKLKEYKEYREVLKDGNCLYLSIAVKFIEFYRQSQNKQKWYLFKNKIVNYFCEIKVETLLYDDNITTIENMINEEFDLEDYEKYVWFEVVQFLKLVITVEMKMNQEKYQPFLYQTTIQEYCEKQVQPFFIEAGYIEIGVLVSILSFNIEVIDITENSDEIKRLYGDNDEKITILHTPNHFEPIYM</sequence>
<proteinExistence type="predicted"/>
<evidence type="ECO:0000256" key="1">
    <source>
        <dbReference type="ARBA" id="ARBA00000707"/>
    </source>
</evidence>
<dbReference type="Proteomes" id="UP000053780">
    <property type="component" value="Unassembled WGS sequence"/>
</dbReference>
<dbReference type="OrthoDB" id="18915at2759"/>
<evidence type="ECO:0000256" key="5">
    <source>
        <dbReference type="ARBA" id="ARBA00022801"/>
    </source>
</evidence>
<keyword evidence="3 8" id="KW-0645">Protease</keyword>
<dbReference type="PANTHER" id="PTHR12931">
    <property type="entry name" value="UBIQUITIN THIOLESTERASE PROTEIN OTUB"/>
    <property type="match status" value="1"/>
</dbReference>
<protein>
    <recommendedName>
        <fullName evidence="2">ubiquitinyl hydrolase 1</fullName>
        <ecNumber evidence="2">3.4.19.12</ecNumber>
    </recommendedName>
</protein>
<dbReference type="Gene3D" id="1.20.1300.20">
    <property type="entry name" value="Peptidase C65 Otubain, subdomain 2"/>
    <property type="match status" value="1"/>
</dbReference>
<gene>
    <name evidence="8" type="ORF">NAPIS_ORF00207</name>
</gene>
<evidence type="ECO:0000313" key="8">
    <source>
        <dbReference type="EMBL" id="EQB62214.1"/>
    </source>
</evidence>
<organism evidence="8 9">
    <name type="scientific">Vairimorpha apis BRL 01</name>
    <dbReference type="NCBI Taxonomy" id="1037528"/>
    <lineage>
        <taxon>Eukaryota</taxon>
        <taxon>Fungi</taxon>
        <taxon>Fungi incertae sedis</taxon>
        <taxon>Microsporidia</taxon>
        <taxon>Nosematidae</taxon>
        <taxon>Vairimorpha</taxon>
    </lineage>
</organism>
<evidence type="ECO:0000256" key="4">
    <source>
        <dbReference type="ARBA" id="ARBA00022786"/>
    </source>
</evidence>